<accession>A0A564ZJR5</accession>
<dbReference type="InterPro" id="IPR003488">
    <property type="entry name" value="DprA"/>
</dbReference>
<dbReference type="Gene3D" id="1.10.10.10">
    <property type="entry name" value="Winged helix-like DNA-binding domain superfamily/Winged helix DNA-binding domain"/>
    <property type="match status" value="1"/>
</dbReference>
<sequence>MADTEQRVRERATWLALSLIPEVGPSTFYRLVQGLGSAEAVLEASTETLTQVPGISLQIAQAIASFPWRDTLHRELRVIETRGLGLMRFGDEGYPELLAVIHSPPPILYLRGTMRPEDRMAVAIVGSRTASPYGSAVAEQISAELAQRGVTIVSGLARGIDASAHRGALRAGGRTIAVLGCGLGVTYPPEHAELADQIASQGALISEFPIFTPPKPSHFPRRNRIISGLARGVVVVEAGLESGALITANDALEQGRDVFAVPGQVTSRLSRGCHQLIKAGAKLTEGWEDIWEDIEPQVATSAQIGLDLTLVRSPLEPEETLIVDTLEAGPMQIDDLIERMQLPAGQIASLLLSLMLKGMIEELPGKSFAKRLRPPRNRV</sequence>
<proteinExistence type="inferred from homology"/>
<evidence type="ECO:0000259" key="2">
    <source>
        <dbReference type="Pfam" id="PF02481"/>
    </source>
</evidence>
<dbReference type="NCBIfam" id="TIGR00732">
    <property type="entry name" value="dprA"/>
    <property type="match status" value="1"/>
</dbReference>
<dbReference type="InterPro" id="IPR036388">
    <property type="entry name" value="WH-like_DNA-bd_sf"/>
</dbReference>
<evidence type="ECO:0000259" key="3">
    <source>
        <dbReference type="Pfam" id="PF17782"/>
    </source>
</evidence>
<feature type="domain" description="DprA winged helix" evidence="3">
    <location>
        <begin position="313"/>
        <end position="366"/>
    </location>
</feature>
<feature type="domain" description="Smf/DprA SLOG" evidence="2">
    <location>
        <begin position="87"/>
        <end position="294"/>
    </location>
</feature>
<dbReference type="PANTHER" id="PTHR43022">
    <property type="entry name" value="PROTEIN SMF"/>
    <property type="match status" value="1"/>
</dbReference>
<evidence type="ECO:0000313" key="5">
    <source>
        <dbReference type="Proteomes" id="UP000334340"/>
    </source>
</evidence>
<dbReference type="Pfam" id="PF14520">
    <property type="entry name" value="HHH_5"/>
    <property type="match status" value="1"/>
</dbReference>
<dbReference type="SUPFAM" id="SSF102405">
    <property type="entry name" value="MCP/YpsA-like"/>
    <property type="match status" value="1"/>
</dbReference>
<dbReference type="Pfam" id="PF02481">
    <property type="entry name" value="DNA_processg_A"/>
    <property type="match status" value="1"/>
</dbReference>
<dbReference type="PANTHER" id="PTHR43022:SF1">
    <property type="entry name" value="PROTEIN SMF"/>
    <property type="match status" value="1"/>
</dbReference>
<dbReference type="Proteomes" id="UP000334340">
    <property type="component" value="Unassembled WGS sequence"/>
</dbReference>
<dbReference type="InterPro" id="IPR010994">
    <property type="entry name" value="RuvA_2-like"/>
</dbReference>
<gene>
    <name evidence="4" type="ORF">MELA_01975</name>
</gene>
<comment type="similarity">
    <text evidence="1">Belongs to the DprA/Smf family.</text>
</comment>
<dbReference type="Gene3D" id="3.40.50.450">
    <property type="match status" value="1"/>
</dbReference>
<dbReference type="InterPro" id="IPR041614">
    <property type="entry name" value="DprA_WH"/>
</dbReference>
<reference evidence="4 5" key="1">
    <citation type="submission" date="2019-07" db="EMBL/GenBank/DDBJ databases">
        <authorList>
            <person name="Cremers G."/>
        </authorList>
    </citation>
    <scope>NUCLEOTIDE SEQUENCE [LARGE SCALE GENOMIC DNA]</scope>
</reference>
<organism evidence="4 5">
    <name type="scientific">Candidatus Methylomirabilis lanthanidiphila</name>
    <dbReference type="NCBI Taxonomy" id="2211376"/>
    <lineage>
        <taxon>Bacteria</taxon>
        <taxon>Candidatus Methylomirabilota</taxon>
        <taxon>Candidatus Methylomirabilia</taxon>
        <taxon>Candidatus Methylomirabilales</taxon>
        <taxon>Candidatus Methylomirabilaceae</taxon>
        <taxon>Candidatus Methylomirabilis</taxon>
    </lineage>
</organism>
<dbReference type="Pfam" id="PF17782">
    <property type="entry name" value="WHD_DprA"/>
    <property type="match status" value="1"/>
</dbReference>
<dbReference type="AlphaFoldDB" id="A0A564ZJR5"/>
<dbReference type="SUPFAM" id="SSF47781">
    <property type="entry name" value="RuvA domain 2-like"/>
    <property type="match status" value="1"/>
</dbReference>
<evidence type="ECO:0000313" key="4">
    <source>
        <dbReference type="EMBL" id="VUZ85590.1"/>
    </source>
</evidence>
<name>A0A564ZJR5_9BACT</name>
<protein>
    <submittedName>
        <fullName evidence="4">DNA processing protein DprA</fullName>
    </submittedName>
</protein>
<dbReference type="EMBL" id="CABIKM010000029">
    <property type="protein sequence ID" value="VUZ85590.1"/>
    <property type="molecule type" value="Genomic_DNA"/>
</dbReference>
<keyword evidence="5" id="KW-1185">Reference proteome</keyword>
<evidence type="ECO:0000256" key="1">
    <source>
        <dbReference type="ARBA" id="ARBA00006525"/>
    </source>
</evidence>
<dbReference type="GO" id="GO:0009294">
    <property type="term" value="P:DNA-mediated transformation"/>
    <property type="evidence" value="ECO:0007669"/>
    <property type="project" value="InterPro"/>
</dbReference>
<dbReference type="InterPro" id="IPR057666">
    <property type="entry name" value="DrpA_SLOG"/>
</dbReference>